<dbReference type="InterPro" id="IPR013087">
    <property type="entry name" value="Znf_C2H2_type"/>
</dbReference>
<evidence type="ECO:0000256" key="2">
    <source>
        <dbReference type="SAM" id="MobiDB-lite"/>
    </source>
</evidence>
<feature type="compositionally biased region" description="Polar residues" evidence="2">
    <location>
        <begin position="289"/>
        <end position="304"/>
    </location>
</feature>
<keyword evidence="1" id="KW-0863">Zinc-finger</keyword>
<reference evidence="4" key="1">
    <citation type="submission" date="2018-02" db="EMBL/GenBank/DDBJ databases">
        <authorList>
            <person name="Cohen D.B."/>
            <person name="Kent A.D."/>
        </authorList>
    </citation>
    <scope>NUCLEOTIDE SEQUENCE</scope>
</reference>
<accession>A0A2N9FMT6</accession>
<protein>
    <recommendedName>
        <fullName evidence="3">C2H2-type domain-containing protein</fullName>
    </recommendedName>
</protein>
<gene>
    <name evidence="4" type="ORF">FSB_LOCUS16262</name>
</gene>
<name>A0A2N9FMT6_FAGSY</name>
<evidence type="ECO:0000313" key="4">
    <source>
        <dbReference type="EMBL" id="SPC88380.1"/>
    </source>
</evidence>
<evidence type="ECO:0000256" key="1">
    <source>
        <dbReference type="PROSITE-ProRule" id="PRU00042"/>
    </source>
</evidence>
<feature type="domain" description="C2H2-type" evidence="3">
    <location>
        <begin position="19"/>
        <end position="46"/>
    </location>
</feature>
<proteinExistence type="predicted"/>
<dbReference type="EMBL" id="OIVN01000992">
    <property type="protein sequence ID" value="SPC88380.1"/>
    <property type="molecule type" value="Genomic_DNA"/>
</dbReference>
<organism evidence="4">
    <name type="scientific">Fagus sylvatica</name>
    <name type="common">Beechnut</name>
    <dbReference type="NCBI Taxonomy" id="28930"/>
    <lineage>
        <taxon>Eukaryota</taxon>
        <taxon>Viridiplantae</taxon>
        <taxon>Streptophyta</taxon>
        <taxon>Embryophyta</taxon>
        <taxon>Tracheophyta</taxon>
        <taxon>Spermatophyta</taxon>
        <taxon>Magnoliopsida</taxon>
        <taxon>eudicotyledons</taxon>
        <taxon>Gunneridae</taxon>
        <taxon>Pentapetalae</taxon>
        <taxon>rosids</taxon>
        <taxon>fabids</taxon>
        <taxon>Fagales</taxon>
        <taxon>Fagaceae</taxon>
        <taxon>Fagus</taxon>
    </lineage>
</organism>
<sequence>MNSHLASDKENAEKHVTMLPCFYCKRVFNNHRALGGHLRVHQEEINAWRSWSYPVHSGNFIDNTSTTPYPISMGQPENSSGGAWSNPGTLFSRVTSAMDFSNFCSNEPSWVNACIYSENNVGNARSQFIISPNLSSGSGSAGFHPSAPLSSATFIPSASTATTGFPMGPSSYFNSYGVCQFNTDALRTFRDGMPFPPRDALPNFQHPNLSKLSYPAYSINDPDSSLGSDQLTGLEEPNTVGSLPPGHGQFSGHGQCSGQNEVAKYNKTGVLTCEGGKKRCLGEVLGNSDMMNSSKRPQISSNWPAETEKPQKELLFKDVEDSFSGFGISFDDKEGEADLDLSLHL</sequence>
<feature type="region of interest" description="Disordered" evidence="2">
    <location>
        <begin position="289"/>
        <end position="308"/>
    </location>
</feature>
<evidence type="ECO:0000259" key="3">
    <source>
        <dbReference type="PROSITE" id="PS50157"/>
    </source>
</evidence>
<dbReference type="AlphaFoldDB" id="A0A2N9FMT6"/>
<dbReference type="GO" id="GO:0008270">
    <property type="term" value="F:zinc ion binding"/>
    <property type="evidence" value="ECO:0007669"/>
    <property type="project" value="UniProtKB-KW"/>
</dbReference>
<dbReference type="PROSITE" id="PS50157">
    <property type="entry name" value="ZINC_FINGER_C2H2_2"/>
    <property type="match status" value="1"/>
</dbReference>
<keyword evidence="1" id="KW-0479">Metal-binding</keyword>
<keyword evidence="1" id="KW-0862">Zinc</keyword>
<dbReference type="PROSITE" id="PS00028">
    <property type="entry name" value="ZINC_FINGER_C2H2_1"/>
    <property type="match status" value="1"/>
</dbReference>